<feature type="transmembrane region" description="Helical" evidence="1">
    <location>
        <begin position="182"/>
        <end position="202"/>
    </location>
</feature>
<dbReference type="AlphaFoldDB" id="A0A7Z7YT92"/>
<organism evidence="2 3">
    <name type="scientific">Staphylococcus capitis</name>
    <dbReference type="NCBI Taxonomy" id="29388"/>
    <lineage>
        <taxon>Bacteria</taxon>
        <taxon>Bacillati</taxon>
        <taxon>Bacillota</taxon>
        <taxon>Bacilli</taxon>
        <taxon>Bacillales</taxon>
        <taxon>Staphylococcaceae</taxon>
        <taxon>Staphylococcus</taxon>
    </lineage>
</organism>
<keyword evidence="1" id="KW-0472">Membrane</keyword>
<evidence type="ECO:0000313" key="2">
    <source>
        <dbReference type="EMBL" id="TBW75126.1"/>
    </source>
</evidence>
<sequence length="263" mass="31465">MTKVLATFVLPVILTIIRRYFIHYFDGKKIDAYSAYALIMLYGMTICTVYLYEVLLIVERVSVLQFLTFIISFMLFAIFILSTCISLCTSINSFTLFKNKENELFEKKSKNHNFFKDLIMLDKVTDEYQLSEMKRSSYYQKYQRDKYYYQDKDANSYYEYVYLYKKNSFMRIKRICPKRTEYLMLIMLLLFLFNGIYIYIDLDNIPYKYSNSDYTEYTLIICNALLCIVGCIIISKLQSNIIKENKKDKASKMNEIKLSEEKI</sequence>
<feature type="transmembrane region" description="Helical" evidence="1">
    <location>
        <begin position="214"/>
        <end position="237"/>
    </location>
</feature>
<protein>
    <submittedName>
        <fullName evidence="2">Uncharacterized protein</fullName>
    </submittedName>
</protein>
<feature type="transmembrane region" description="Helical" evidence="1">
    <location>
        <begin position="64"/>
        <end position="88"/>
    </location>
</feature>
<proteinExistence type="predicted"/>
<accession>A0A7Z7YT92</accession>
<keyword evidence="1" id="KW-0812">Transmembrane</keyword>
<gene>
    <name evidence="2" type="ORF">EQ811_11960</name>
</gene>
<feature type="transmembrane region" description="Helical" evidence="1">
    <location>
        <begin position="6"/>
        <end position="21"/>
    </location>
</feature>
<reference evidence="2 3" key="1">
    <citation type="journal article" date="2019" name="Sci. Transl. Med.">
        <title>Quorum sensing between bacterial species on the skin protects against epidermal injury in atopic dermatitis.</title>
        <authorList>
            <person name="Williams M.R."/>
        </authorList>
    </citation>
    <scope>NUCLEOTIDE SEQUENCE [LARGE SCALE GENOMIC DNA]</scope>
    <source>
        <strain evidence="2 3">H8</strain>
    </source>
</reference>
<name>A0A7Z7YT92_STACP</name>
<comment type="caution">
    <text evidence="2">The sequence shown here is derived from an EMBL/GenBank/DDBJ whole genome shotgun (WGS) entry which is preliminary data.</text>
</comment>
<keyword evidence="1" id="KW-1133">Transmembrane helix</keyword>
<feature type="transmembrane region" description="Helical" evidence="1">
    <location>
        <begin position="33"/>
        <end position="52"/>
    </location>
</feature>
<evidence type="ECO:0000256" key="1">
    <source>
        <dbReference type="SAM" id="Phobius"/>
    </source>
</evidence>
<dbReference type="Proteomes" id="UP000291949">
    <property type="component" value="Unassembled WGS sequence"/>
</dbReference>
<evidence type="ECO:0000313" key="3">
    <source>
        <dbReference type="Proteomes" id="UP000291949"/>
    </source>
</evidence>
<dbReference type="EMBL" id="SCHC01000010">
    <property type="protein sequence ID" value="TBW75126.1"/>
    <property type="molecule type" value="Genomic_DNA"/>
</dbReference>
<dbReference type="RefSeq" id="WP_064212274.1">
    <property type="nucleotide sequence ID" value="NZ_CP134832.1"/>
</dbReference>